<accession>X6LFZ9</accession>
<evidence type="ECO:0000313" key="1">
    <source>
        <dbReference type="EMBL" id="ETN99664.1"/>
    </source>
</evidence>
<dbReference type="GO" id="GO:0004386">
    <property type="term" value="F:helicase activity"/>
    <property type="evidence" value="ECO:0007669"/>
    <property type="project" value="UniProtKB-KW"/>
</dbReference>
<keyword evidence="1" id="KW-0378">Hydrolase</keyword>
<keyword evidence="1" id="KW-0547">Nucleotide-binding</keyword>
<gene>
    <name evidence="1" type="ORF">RFI_37806</name>
</gene>
<organism evidence="1 2">
    <name type="scientific">Reticulomyxa filosa</name>
    <dbReference type="NCBI Taxonomy" id="46433"/>
    <lineage>
        <taxon>Eukaryota</taxon>
        <taxon>Sar</taxon>
        <taxon>Rhizaria</taxon>
        <taxon>Retaria</taxon>
        <taxon>Foraminifera</taxon>
        <taxon>Monothalamids</taxon>
        <taxon>Reticulomyxidae</taxon>
        <taxon>Reticulomyxa</taxon>
    </lineage>
</organism>
<sequence length="343" mass="39242">MQKLESDAMTNLNLVHVIPRLLSMKTMSIFMFGKDTMLALNLKKNPSRIGEMIVAEHNAFKGCNVALFNSNTTSHEIDYMLEKIGAIDGQINIDDLKEKFNKCDALYRLLIKKNLQECEPNITLGTLQSAHFFFDAKGVKDQDLYLLQPQAAQIIAIFHMLGTDENKEILYSLKKELMKTNHIQIETGDDKSYVLALLGFDVSFESYSKYLVSLFSAFGVVDHIHYGTFNKLFERIINEGGDVRKLVENLIIPDDEKKSVETSSVTREVDIFFNKEFYGSCYSPAATLRHDAITKLMKVSKIIFSFLFELAIFSCRSPYNFLLRYGSANFTNFCWLITSKKKR</sequence>
<comment type="caution">
    <text evidence="1">The sequence shown here is derived from an EMBL/GenBank/DDBJ whole genome shotgun (WGS) entry which is preliminary data.</text>
</comment>
<dbReference type="EMBL" id="ASPP01043291">
    <property type="protein sequence ID" value="ETN99664.1"/>
    <property type="molecule type" value="Genomic_DNA"/>
</dbReference>
<protein>
    <submittedName>
        <fullName evidence="1">Helicase conserved domain containing protein</fullName>
    </submittedName>
</protein>
<dbReference type="Proteomes" id="UP000023152">
    <property type="component" value="Unassembled WGS sequence"/>
</dbReference>
<proteinExistence type="predicted"/>
<evidence type="ECO:0000313" key="2">
    <source>
        <dbReference type="Proteomes" id="UP000023152"/>
    </source>
</evidence>
<keyword evidence="1" id="KW-0067">ATP-binding</keyword>
<dbReference type="AlphaFoldDB" id="X6LFZ9"/>
<keyword evidence="2" id="KW-1185">Reference proteome</keyword>
<reference evidence="1 2" key="1">
    <citation type="journal article" date="2013" name="Curr. Biol.">
        <title>The Genome of the Foraminiferan Reticulomyxa filosa.</title>
        <authorList>
            <person name="Glockner G."/>
            <person name="Hulsmann N."/>
            <person name="Schleicher M."/>
            <person name="Noegel A.A."/>
            <person name="Eichinger L."/>
            <person name="Gallinger C."/>
            <person name="Pawlowski J."/>
            <person name="Sierra R."/>
            <person name="Euteneuer U."/>
            <person name="Pillet L."/>
            <person name="Moustafa A."/>
            <person name="Platzer M."/>
            <person name="Groth M."/>
            <person name="Szafranski K."/>
            <person name="Schliwa M."/>
        </authorList>
    </citation>
    <scope>NUCLEOTIDE SEQUENCE [LARGE SCALE GENOMIC DNA]</scope>
</reference>
<keyword evidence="1" id="KW-0347">Helicase</keyword>
<name>X6LFZ9_RETFI</name>